<organism evidence="2 3">
    <name type="scientific">Penicillium canariense</name>
    <dbReference type="NCBI Taxonomy" id="189055"/>
    <lineage>
        <taxon>Eukaryota</taxon>
        <taxon>Fungi</taxon>
        <taxon>Dikarya</taxon>
        <taxon>Ascomycota</taxon>
        <taxon>Pezizomycotina</taxon>
        <taxon>Eurotiomycetes</taxon>
        <taxon>Eurotiomycetidae</taxon>
        <taxon>Eurotiales</taxon>
        <taxon>Aspergillaceae</taxon>
        <taxon>Penicillium</taxon>
    </lineage>
</organism>
<dbReference type="Proteomes" id="UP001149163">
    <property type="component" value="Unassembled WGS sequence"/>
</dbReference>
<gene>
    <name evidence="2" type="ORF">N7482_007693</name>
</gene>
<dbReference type="EMBL" id="JAPQKN010000004">
    <property type="protein sequence ID" value="KAJ5160689.1"/>
    <property type="molecule type" value="Genomic_DNA"/>
</dbReference>
<evidence type="ECO:0000256" key="1">
    <source>
        <dbReference type="SAM" id="MobiDB-lite"/>
    </source>
</evidence>
<reference evidence="2" key="2">
    <citation type="journal article" date="2023" name="IMA Fungus">
        <title>Comparative genomic study of the Penicillium genus elucidates a diverse pangenome and 15 lateral gene transfer events.</title>
        <authorList>
            <person name="Petersen C."/>
            <person name="Sorensen T."/>
            <person name="Nielsen M.R."/>
            <person name="Sondergaard T.E."/>
            <person name="Sorensen J.L."/>
            <person name="Fitzpatrick D.A."/>
            <person name="Frisvad J.C."/>
            <person name="Nielsen K.L."/>
        </authorList>
    </citation>
    <scope>NUCLEOTIDE SEQUENCE</scope>
    <source>
        <strain evidence="2">IBT 26290</strain>
    </source>
</reference>
<proteinExistence type="predicted"/>
<evidence type="ECO:0000313" key="3">
    <source>
        <dbReference type="Proteomes" id="UP001149163"/>
    </source>
</evidence>
<keyword evidence="3" id="KW-1185">Reference proteome</keyword>
<dbReference type="InterPro" id="IPR022190">
    <property type="entry name" value="DUF3716"/>
</dbReference>
<sequence length="322" mass="35181">MTSQPTRPSIPPTAAIGGDAPSSIIGLDKQNNPITSSFVTDLERLILKAPPLQDVDWRGIPKLCHKNTHLRAAYVQRAGTLAPQGEACRSCENNCGPFATCRTLVVDGIAIFGGACANCTFHAGGHKCSYREALPNHVLSPLKLQNPDHPLLKGRVPPSPVRKRVNSSSPGKAATKRSHNYQPSILIEDSDSDIKEVPAATASPKKTRGNTSTPKKIPMQVTVPKKEITTSVWPKETVRNISLAPFKGRWLISPLDDPPVSALDGDFTFARRASREIPAMIARLQSDAMILKDFLAEHNQTDTPVESEEEEAPRNRFYNRCK</sequence>
<feature type="region of interest" description="Disordered" evidence="1">
    <location>
        <begin position="1"/>
        <end position="22"/>
    </location>
</feature>
<comment type="caution">
    <text evidence="2">The sequence shown here is derived from an EMBL/GenBank/DDBJ whole genome shotgun (WGS) entry which is preliminary data.</text>
</comment>
<reference evidence="2" key="1">
    <citation type="submission" date="2022-11" db="EMBL/GenBank/DDBJ databases">
        <authorList>
            <person name="Petersen C."/>
        </authorList>
    </citation>
    <scope>NUCLEOTIDE SEQUENCE</scope>
    <source>
        <strain evidence="2">IBT 26290</strain>
    </source>
</reference>
<feature type="region of interest" description="Disordered" evidence="1">
    <location>
        <begin position="145"/>
        <end position="216"/>
    </location>
</feature>
<dbReference type="AlphaFoldDB" id="A0A9W9HYL1"/>
<accession>A0A9W9HYL1</accession>
<dbReference type="GeneID" id="81428993"/>
<dbReference type="Pfam" id="PF12511">
    <property type="entry name" value="DUF3716"/>
    <property type="match status" value="1"/>
</dbReference>
<dbReference type="RefSeq" id="XP_056542246.1">
    <property type="nucleotide sequence ID" value="XM_056689817.1"/>
</dbReference>
<feature type="region of interest" description="Disordered" evidence="1">
    <location>
        <begin position="300"/>
        <end position="322"/>
    </location>
</feature>
<protein>
    <submittedName>
        <fullName evidence="2">Uncharacterized protein</fullName>
    </submittedName>
</protein>
<dbReference type="OrthoDB" id="4369932at2759"/>
<name>A0A9W9HYL1_9EURO</name>
<evidence type="ECO:0000313" key="2">
    <source>
        <dbReference type="EMBL" id="KAJ5160689.1"/>
    </source>
</evidence>